<reference evidence="2" key="1">
    <citation type="journal article" date="2013" name="J. Plant Res.">
        <title>Effect of fungi and light on seed germination of three Opuntia species from semiarid lands of central Mexico.</title>
        <authorList>
            <person name="Delgado-Sanchez P."/>
            <person name="Jimenez-Bremont J.F."/>
            <person name="Guerrero-Gonzalez Mde L."/>
            <person name="Flores J."/>
        </authorList>
    </citation>
    <scope>NUCLEOTIDE SEQUENCE</scope>
    <source>
        <tissue evidence="2">Cladode</tissue>
    </source>
</reference>
<reference evidence="2" key="2">
    <citation type="submission" date="2020-07" db="EMBL/GenBank/DDBJ databases">
        <authorList>
            <person name="Vera ALvarez R."/>
            <person name="Arias-Moreno D.M."/>
            <person name="Jimenez-Jacinto V."/>
            <person name="Jimenez-Bremont J.F."/>
            <person name="Swaminathan K."/>
            <person name="Moose S.P."/>
            <person name="Guerrero-Gonzalez M.L."/>
            <person name="Marino-Ramirez L."/>
            <person name="Landsman D."/>
            <person name="Rodriguez-Kessler M."/>
            <person name="Delgado-Sanchez P."/>
        </authorList>
    </citation>
    <scope>NUCLEOTIDE SEQUENCE</scope>
    <source>
        <tissue evidence="2">Cladode</tissue>
    </source>
</reference>
<dbReference type="EMBL" id="GISG01230486">
    <property type="protein sequence ID" value="MBA4666099.1"/>
    <property type="molecule type" value="Transcribed_RNA"/>
</dbReference>
<protein>
    <submittedName>
        <fullName evidence="2">Uncharacterized protein</fullName>
    </submittedName>
</protein>
<feature type="compositionally biased region" description="Basic and acidic residues" evidence="1">
    <location>
        <begin position="61"/>
        <end position="111"/>
    </location>
</feature>
<organism evidence="2">
    <name type="scientific">Opuntia streptacantha</name>
    <name type="common">Prickly pear cactus</name>
    <name type="synonym">Opuntia cardona</name>
    <dbReference type="NCBI Taxonomy" id="393608"/>
    <lineage>
        <taxon>Eukaryota</taxon>
        <taxon>Viridiplantae</taxon>
        <taxon>Streptophyta</taxon>
        <taxon>Embryophyta</taxon>
        <taxon>Tracheophyta</taxon>
        <taxon>Spermatophyta</taxon>
        <taxon>Magnoliopsida</taxon>
        <taxon>eudicotyledons</taxon>
        <taxon>Gunneridae</taxon>
        <taxon>Pentapetalae</taxon>
        <taxon>Caryophyllales</taxon>
        <taxon>Cactineae</taxon>
        <taxon>Cactaceae</taxon>
        <taxon>Opuntioideae</taxon>
        <taxon>Opuntia</taxon>
    </lineage>
</organism>
<evidence type="ECO:0000256" key="1">
    <source>
        <dbReference type="SAM" id="MobiDB-lite"/>
    </source>
</evidence>
<feature type="region of interest" description="Disordered" evidence="1">
    <location>
        <begin position="61"/>
        <end position="118"/>
    </location>
</feature>
<dbReference type="AlphaFoldDB" id="A0A7C9AEC0"/>
<proteinExistence type="predicted"/>
<name>A0A7C9AEC0_OPUST</name>
<sequence>MKCLKSILFLANIDQLFSSLQRILRFGKRRHADQMGAYPDSIQRERQMHRELARIVAGRGREMESVGAGRERARETSLARGNRDWTKRVEPRIGRNRRRDEASPAGGERRNQASLQGR</sequence>
<evidence type="ECO:0000313" key="2">
    <source>
        <dbReference type="EMBL" id="MBA4666099.1"/>
    </source>
</evidence>
<accession>A0A7C9AEC0</accession>